<comment type="caution">
    <text evidence="1">The sequence shown here is derived from an EMBL/GenBank/DDBJ whole genome shotgun (WGS) entry which is preliminary data.</text>
</comment>
<proteinExistence type="predicted"/>
<evidence type="ECO:0000313" key="1">
    <source>
        <dbReference type="EMBL" id="GGB55488.1"/>
    </source>
</evidence>
<keyword evidence="2" id="KW-1185">Reference proteome</keyword>
<dbReference type="PANTHER" id="PTHR43194:SF2">
    <property type="entry name" value="PEROXISOMAL MEMBRANE PROTEIN LPX1"/>
    <property type="match status" value="1"/>
</dbReference>
<dbReference type="PANTHER" id="PTHR43194">
    <property type="entry name" value="HYDROLASE ALPHA/BETA FOLD FAMILY"/>
    <property type="match status" value="1"/>
</dbReference>
<protein>
    <submittedName>
        <fullName evidence="1">Esterase</fullName>
    </submittedName>
</protein>
<name>A0ABQ1J0B5_9PROT</name>
<evidence type="ECO:0000313" key="2">
    <source>
        <dbReference type="Proteomes" id="UP000603352"/>
    </source>
</evidence>
<dbReference type="InterPro" id="IPR050228">
    <property type="entry name" value="Carboxylesterase_BioH"/>
</dbReference>
<organism evidence="1 2">
    <name type="scientific">Tistrella bauzanensis</name>
    <dbReference type="NCBI Taxonomy" id="657419"/>
    <lineage>
        <taxon>Bacteria</taxon>
        <taxon>Pseudomonadati</taxon>
        <taxon>Pseudomonadota</taxon>
        <taxon>Alphaproteobacteria</taxon>
        <taxon>Geminicoccales</taxon>
        <taxon>Geminicoccaceae</taxon>
        <taxon>Tistrella</taxon>
    </lineage>
</organism>
<gene>
    <name evidence="1" type="ORF">GCM10011505_40590</name>
</gene>
<dbReference type="EMBL" id="BMDZ01000062">
    <property type="protein sequence ID" value="GGB55488.1"/>
    <property type="molecule type" value="Genomic_DNA"/>
</dbReference>
<accession>A0ABQ1J0B5</accession>
<dbReference type="Gene3D" id="3.40.50.1820">
    <property type="entry name" value="alpha/beta hydrolase"/>
    <property type="match status" value="1"/>
</dbReference>
<dbReference type="InterPro" id="IPR029058">
    <property type="entry name" value="AB_hydrolase_fold"/>
</dbReference>
<sequence length="335" mass="35393">MTGMEPAAMDDAMDLACFRSYRCGGGRVVLTGGVAAPIRFSGDTPAIEIEPGGAVFADQAYVQSFVPRVLRPDALPVVLIHGGALTGSMWETTPDDRPGWLTRFVQAGFAVHVVDAVERGRAGWAAIDGHWQGRPIMRSDQEAWSLYRLGHARGFAARKPFPGQRFPMAGFDALCRQHVPRWLSTGPQTLAALLAVIERTGPCILVGHSQGGWFAHAAAFAAPDLVRGCIAVEPAGMPQPPAGWRGDGRGGAGGGGRVQHRLVVLGDHLEATPFWSALAAATRHSVDHLRACGVAAQLLDLPAAGGHGNSHMPMMDDNSDDIAARLIDWIGAIAG</sequence>
<dbReference type="Proteomes" id="UP000603352">
    <property type="component" value="Unassembled WGS sequence"/>
</dbReference>
<dbReference type="SUPFAM" id="SSF53474">
    <property type="entry name" value="alpha/beta-Hydrolases"/>
    <property type="match status" value="1"/>
</dbReference>
<reference evidence="2" key="1">
    <citation type="journal article" date="2019" name="Int. J. Syst. Evol. Microbiol.">
        <title>The Global Catalogue of Microorganisms (GCM) 10K type strain sequencing project: providing services to taxonomists for standard genome sequencing and annotation.</title>
        <authorList>
            <consortium name="The Broad Institute Genomics Platform"/>
            <consortium name="The Broad Institute Genome Sequencing Center for Infectious Disease"/>
            <person name="Wu L."/>
            <person name="Ma J."/>
        </authorList>
    </citation>
    <scope>NUCLEOTIDE SEQUENCE [LARGE SCALE GENOMIC DNA]</scope>
    <source>
        <strain evidence="2">CGMCC 1.10188</strain>
    </source>
</reference>